<reference evidence="1 2" key="1">
    <citation type="journal article" date="2012" name="Stand. Genomic Sci.">
        <title>Complete genome sequencing and analysis of Saprospira grandis str. Lewin, a predatory marine bacterium.</title>
        <authorList>
            <person name="Saw J.H."/>
            <person name="Yuryev A."/>
            <person name="Kanbe M."/>
            <person name="Hou S."/>
            <person name="Young A.G."/>
            <person name="Aizawa S."/>
            <person name="Alam M."/>
        </authorList>
    </citation>
    <scope>NUCLEOTIDE SEQUENCE [LARGE SCALE GENOMIC DNA]</scope>
    <source>
        <strain evidence="1 2">Lewin</strain>
    </source>
</reference>
<dbReference type="HOGENOM" id="CLU_2847355_0_0_10"/>
<gene>
    <name evidence="1" type="ordered locus">SGRA_3698</name>
</gene>
<dbReference type="KEGG" id="sgn:SGRA_3698"/>
<evidence type="ECO:0000313" key="1">
    <source>
        <dbReference type="EMBL" id="AFC26419.1"/>
    </source>
</evidence>
<name>H6L6Y9_SAPGL</name>
<dbReference type="EMBL" id="CP002831">
    <property type="protein sequence ID" value="AFC26419.1"/>
    <property type="molecule type" value="Genomic_DNA"/>
</dbReference>
<sequence>MGIIFRFLDVRPKINWSNIFYLWLFQIKIKRPTLLKKREAYYKIFNNRGDFLTLGAQAAFGQKKK</sequence>
<accession>H6L6Y9</accession>
<proteinExistence type="predicted"/>
<dbReference type="Proteomes" id="UP000007519">
    <property type="component" value="Chromosome"/>
</dbReference>
<evidence type="ECO:0000313" key="2">
    <source>
        <dbReference type="Proteomes" id="UP000007519"/>
    </source>
</evidence>
<dbReference type="STRING" id="984262.SGRA_3698"/>
<organism evidence="1 2">
    <name type="scientific">Saprospira grandis (strain Lewin)</name>
    <dbReference type="NCBI Taxonomy" id="984262"/>
    <lineage>
        <taxon>Bacteria</taxon>
        <taxon>Pseudomonadati</taxon>
        <taxon>Bacteroidota</taxon>
        <taxon>Saprospiria</taxon>
        <taxon>Saprospirales</taxon>
        <taxon>Saprospiraceae</taxon>
        <taxon>Saprospira</taxon>
    </lineage>
</organism>
<keyword evidence="2" id="KW-1185">Reference proteome</keyword>
<dbReference type="AlphaFoldDB" id="H6L6Y9"/>
<protein>
    <submittedName>
        <fullName evidence="1">Uncharacterized protein</fullName>
    </submittedName>
</protein>